<dbReference type="AlphaFoldDB" id="A0A917NAP8"/>
<reference evidence="1" key="2">
    <citation type="submission" date="2020-09" db="EMBL/GenBank/DDBJ databases">
        <authorList>
            <person name="Sun Q."/>
            <person name="Ohkuma M."/>
        </authorList>
    </citation>
    <scope>NUCLEOTIDE SEQUENCE</scope>
    <source>
        <strain evidence="1">JCM 13919</strain>
    </source>
</reference>
<dbReference type="Proteomes" id="UP000630149">
    <property type="component" value="Unassembled WGS sequence"/>
</dbReference>
<comment type="caution">
    <text evidence="1">The sequence shown here is derived from an EMBL/GenBank/DDBJ whole genome shotgun (WGS) entry which is preliminary data.</text>
</comment>
<dbReference type="RefSeq" id="WP_131776465.1">
    <property type="nucleotide sequence ID" value="NZ_BMOB01000004.1"/>
</dbReference>
<evidence type="ECO:0000313" key="1">
    <source>
        <dbReference type="EMBL" id="GGI83734.1"/>
    </source>
</evidence>
<sequence length="480" mass="55767">MDVLNLDWAVSDLNRQKAQKRFEIKRLECQLRLLLASEDPGTEATKICSQLSKQYGEFLTIIDAESIKKSVPTGDVLLITWQDLFTEIQTLSTRFFGPIKSSTEASLAAELQQKYQLWVDLFSSRNSLPANVAHDEIKTTLTPVIAAKNRTQWLEALVHFANEQAGLNLQELLAQLNSLNDNQLTALSQAFAKSDYIDLIHAILFYKLHPENLFEQSLHPEKLISVKTRLTLLYDFIESFYQTLSQVLIHRGFPSHQDYLVHDDLLPYGIEIKADRNCHDLILNAIKTWKIKATLIESKVSLNQLHELFRAYKFWFNPNRLIDAIMNLQLKLMKQNPQQQPLDALYQYIMHLYQSMSTTECLDLYGYFSNKDSNYFIWTLILVKNGGQFEWLPELKESEREAIKHVYEAITCVMNALRAVLEERHIRTQPYKHDLNLSKTLTPGRRNREALLRIITLYGNEEIKPNDQIEQLFEQLESMT</sequence>
<dbReference type="OrthoDB" id="5650038at2"/>
<protein>
    <submittedName>
        <fullName evidence="1">Uncharacterized protein</fullName>
    </submittedName>
</protein>
<accession>A0A917NAP8</accession>
<organism evidence="1 2">
    <name type="scientific">Legionella impletisoli</name>
    <dbReference type="NCBI Taxonomy" id="343510"/>
    <lineage>
        <taxon>Bacteria</taxon>
        <taxon>Pseudomonadati</taxon>
        <taxon>Pseudomonadota</taxon>
        <taxon>Gammaproteobacteria</taxon>
        <taxon>Legionellales</taxon>
        <taxon>Legionellaceae</taxon>
        <taxon>Legionella</taxon>
    </lineage>
</organism>
<evidence type="ECO:0000313" key="2">
    <source>
        <dbReference type="Proteomes" id="UP000630149"/>
    </source>
</evidence>
<gene>
    <name evidence="1" type="ORF">GCM10007966_10400</name>
</gene>
<proteinExistence type="predicted"/>
<name>A0A917NAP8_9GAMM</name>
<keyword evidence="2" id="KW-1185">Reference proteome</keyword>
<dbReference type="EMBL" id="BMOB01000004">
    <property type="protein sequence ID" value="GGI83734.1"/>
    <property type="molecule type" value="Genomic_DNA"/>
</dbReference>
<reference evidence="1" key="1">
    <citation type="journal article" date="2014" name="Int. J. Syst. Evol. Microbiol.">
        <title>Complete genome sequence of Corynebacterium casei LMG S-19264T (=DSM 44701T), isolated from a smear-ripened cheese.</title>
        <authorList>
            <consortium name="US DOE Joint Genome Institute (JGI-PGF)"/>
            <person name="Walter F."/>
            <person name="Albersmeier A."/>
            <person name="Kalinowski J."/>
            <person name="Ruckert C."/>
        </authorList>
    </citation>
    <scope>NUCLEOTIDE SEQUENCE</scope>
    <source>
        <strain evidence="1">JCM 13919</strain>
    </source>
</reference>